<evidence type="ECO:0000256" key="1">
    <source>
        <dbReference type="SAM" id="SignalP"/>
    </source>
</evidence>
<dbReference type="EMBL" id="CAXAMN010011070">
    <property type="protein sequence ID" value="CAK9033611.1"/>
    <property type="molecule type" value="Genomic_DNA"/>
</dbReference>
<accession>A0ABP0L363</accession>
<protein>
    <submittedName>
        <fullName evidence="2">Uncharacterized protein</fullName>
    </submittedName>
</protein>
<sequence length="140" mass="15041">MASVRRTFLPLVLLGMAALCAWNMNEAFVSAPRTSNNEVMGQQKLREGAVLGLATGLLTAEPAHAGGGPFFDEILPYAMSISFAIIWAGKLGLAQEQALYRATLFVRASCPHVFQLRASFWASCSCVCRKPSQSISASKS</sequence>
<dbReference type="Proteomes" id="UP001642484">
    <property type="component" value="Unassembled WGS sequence"/>
</dbReference>
<reference evidence="2 3" key="1">
    <citation type="submission" date="2024-02" db="EMBL/GenBank/DDBJ databases">
        <authorList>
            <person name="Chen Y."/>
            <person name="Shah S."/>
            <person name="Dougan E. K."/>
            <person name="Thang M."/>
            <person name="Chan C."/>
        </authorList>
    </citation>
    <scope>NUCLEOTIDE SEQUENCE [LARGE SCALE GENOMIC DNA]</scope>
</reference>
<feature type="chain" id="PRO_5047161998" evidence="1">
    <location>
        <begin position="28"/>
        <end position="140"/>
    </location>
</feature>
<evidence type="ECO:0000313" key="3">
    <source>
        <dbReference type="Proteomes" id="UP001642484"/>
    </source>
</evidence>
<comment type="caution">
    <text evidence="2">The sequence shown here is derived from an EMBL/GenBank/DDBJ whole genome shotgun (WGS) entry which is preliminary data.</text>
</comment>
<gene>
    <name evidence="2" type="ORF">CCMP2556_LOCUS19145</name>
</gene>
<proteinExistence type="predicted"/>
<feature type="signal peptide" evidence="1">
    <location>
        <begin position="1"/>
        <end position="27"/>
    </location>
</feature>
<evidence type="ECO:0000313" key="2">
    <source>
        <dbReference type="EMBL" id="CAK9033611.1"/>
    </source>
</evidence>
<keyword evidence="1" id="KW-0732">Signal</keyword>
<keyword evidence="3" id="KW-1185">Reference proteome</keyword>
<organism evidence="2 3">
    <name type="scientific">Durusdinium trenchii</name>
    <dbReference type="NCBI Taxonomy" id="1381693"/>
    <lineage>
        <taxon>Eukaryota</taxon>
        <taxon>Sar</taxon>
        <taxon>Alveolata</taxon>
        <taxon>Dinophyceae</taxon>
        <taxon>Suessiales</taxon>
        <taxon>Symbiodiniaceae</taxon>
        <taxon>Durusdinium</taxon>
    </lineage>
</organism>
<name>A0ABP0L363_9DINO</name>